<feature type="transmembrane region" description="Helical" evidence="1">
    <location>
        <begin position="30"/>
        <end position="55"/>
    </location>
</feature>
<accession>A0A1L9BEF9</accession>
<evidence type="ECO:0000256" key="1">
    <source>
        <dbReference type="SAM" id="Phobius"/>
    </source>
</evidence>
<keyword evidence="1" id="KW-0472">Membrane</keyword>
<proteinExistence type="predicted"/>
<dbReference type="Proteomes" id="UP000182229">
    <property type="component" value="Unassembled WGS sequence"/>
</dbReference>
<gene>
    <name evidence="2" type="ORF">BON30_06540</name>
</gene>
<name>A0A1L9BEF9_9BACT</name>
<reference evidence="2 3" key="2">
    <citation type="submission" date="2016-12" db="EMBL/GenBank/DDBJ databases">
        <title>Draft Genome Sequence of Cystobacter ferrugineus Strain Cbfe23.</title>
        <authorList>
            <person name="Akbar S."/>
            <person name="Dowd S.E."/>
            <person name="Stevens D.C."/>
        </authorList>
    </citation>
    <scope>NUCLEOTIDE SEQUENCE [LARGE SCALE GENOMIC DNA]</scope>
    <source>
        <strain evidence="2 3">Cbfe23</strain>
    </source>
</reference>
<evidence type="ECO:0000313" key="3">
    <source>
        <dbReference type="Proteomes" id="UP000182229"/>
    </source>
</evidence>
<feature type="transmembrane region" description="Helical" evidence="1">
    <location>
        <begin position="93"/>
        <end position="114"/>
    </location>
</feature>
<sequence length="123" mass="13386">MLLLAYASQFLPMGFIGNIRHFFGLSAQSFWWTAAGALLVSTGLSLANGLALLLAVMAGQRYEMRRLARWTFFAIAALGTLWAGAQFVMSDYLVLPLATLALVAGSVIAGWRVFRRQKSAGIE</sequence>
<dbReference type="EMBL" id="MPIN01000002">
    <property type="protein sequence ID" value="OJH40608.1"/>
    <property type="molecule type" value="Genomic_DNA"/>
</dbReference>
<keyword evidence="1" id="KW-1133">Transmembrane helix</keyword>
<protein>
    <submittedName>
        <fullName evidence="2">Uncharacterized protein</fullName>
    </submittedName>
</protein>
<keyword evidence="3" id="KW-1185">Reference proteome</keyword>
<reference evidence="3" key="1">
    <citation type="submission" date="2016-11" db="EMBL/GenBank/DDBJ databases">
        <authorList>
            <person name="Shukria A."/>
            <person name="Stevens D.C."/>
        </authorList>
    </citation>
    <scope>NUCLEOTIDE SEQUENCE [LARGE SCALE GENOMIC DNA]</scope>
    <source>
        <strain evidence="3">Cbfe23</strain>
    </source>
</reference>
<keyword evidence="1" id="KW-0812">Transmembrane</keyword>
<feature type="transmembrane region" description="Helical" evidence="1">
    <location>
        <begin position="67"/>
        <end position="87"/>
    </location>
</feature>
<organism evidence="2 3">
    <name type="scientific">Cystobacter ferrugineus</name>
    <dbReference type="NCBI Taxonomy" id="83449"/>
    <lineage>
        <taxon>Bacteria</taxon>
        <taxon>Pseudomonadati</taxon>
        <taxon>Myxococcota</taxon>
        <taxon>Myxococcia</taxon>
        <taxon>Myxococcales</taxon>
        <taxon>Cystobacterineae</taxon>
        <taxon>Archangiaceae</taxon>
        <taxon>Cystobacter</taxon>
    </lineage>
</organism>
<evidence type="ECO:0000313" key="2">
    <source>
        <dbReference type="EMBL" id="OJH40608.1"/>
    </source>
</evidence>
<comment type="caution">
    <text evidence="2">The sequence shown here is derived from an EMBL/GenBank/DDBJ whole genome shotgun (WGS) entry which is preliminary data.</text>
</comment>
<dbReference type="AlphaFoldDB" id="A0A1L9BEF9"/>